<sequence>MDAWWDHEVVDRPVISYYFSKKRAAIGGYLDALGQNWKLAKNPEDIEESIDKFEKTAEKTFYGGEAIPSYFPNYGPGIVAAIFGVDPKFQSETIWFSRPTKPEEIISLLESVKLDQNNEWYSRILRITEYAVKRAKENYQISITDLGGVLDILSSFLGPTNLLLTMKRNPHIIDTCREIILEKLIKIYDKLYGIIKKDCKGFNAWLNVWCRKSWYPVQCDFIAMLNPKWFKRFALPDIITQIEHMDYAIYHMDGPYQIPFLDEFLSISHLTGIQWVPGAGRQPQGSEEWIPLYKKIQKTGKNIVIDTLSEKVPHLYRNLEHKGLYVRTLYSSKIIADFYLPPFIGGGDGKLIEEAIAWVKNNKYPNLNKVLLEEFLNTKHYEFDDGVKRQLLKQINSSLKEKLYFT</sequence>
<dbReference type="AlphaFoldDB" id="X1QML7"/>
<gene>
    <name evidence="1" type="ORF">S12H4_00642</name>
</gene>
<proteinExistence type="predicted"/>
<dbReference type="InterPro" id="IPR038071">
    <property type="entry name" value="UROD/MetE-like_sf"/>
</dbReference>
<accession>X1QML7</accession>
<dbReference type="Gene3D" id="3.20.20.210">
    <property type="match status" value="1"/>
</dbReference>
<comment type="caution">
    <text evidence="1">The sequence shown here is derived from an EMBL/GenBank/DDBJ whole genome shotgun (WGS) entry which is preliminary data.</text>
</comment>
<name>X1QML7_9ZZZZ</name>
<protein>
    <recommendedName>
        <fullName evidence="2">Uroporphyrinogen decarboxylase (URO-D) domain-containing protein</fullName>
    </recommendedName>
</protein>
<evidence type="ECO:0000313" key="1">
    <source>
        <dbReference type="EMBL" id="GAI69802.1"/>
    </source>
</evidence>
<dbReference type="EMBL" id="BARW01000088">
    <property type="protein sequence ID" value="GAI69802.1"/>
    <property type="molecule type" value="Genomic_DNA"/>
</dbReference>
<organism evidence="1">
    <name type="scientific">marine sediment metagenome</name>
    <dbReference type="NCBI Taxonomy" id="412755"/>
    <lineage>
        <taxon>unclassified sequences</taxon>
        <taxon>metagenomes</taxon>
        <taxon>ecological metagenomes</taxon>
    </lineage>
</organism>
<reference evidence="1" key="1">
    <citation type="journal article" date="2014" name="Front. Microbiol.">
        <title>High frequency of phylogenetically diverse reductive dehalogenase-homologous genes in deep subseafloor sedimentary metagenomes.</title>
        <authorList>
            <person name="Kawai M."/>
            <person name="Futagami T."/>
            <person name="Toyoda A."/>
            <person name="Takaki Y."/>
            <person name="Nishi S."/>
            <person name="Hori S."/>
            <person name="Arai W."/>
            <person name="Tsubouchi T."/>
            <person name="Morono Y."/>
            <person name="Uchiyama I."/>
            <person name="Ito T."/>
            <person name="Fujiyama A."/>
            <person name="Inagaki F."/>
            <person name="Takami H."/>
        </authorList>
    </citation>
    <scope>NUCLEOTIDE SEQUENCE</scope>
    <source>
        <strain evidence="1">Expedition CK06-06</strain>
    </source>
</reference>
<evidence type="ECO:0008006" key="2">
    <source>
        <dbReference type="Google" id="ProtNLM"/>
    </source>
</evidence>